<comment type="caution">
    <text evidence="1">The sequence shown here is derived from an EMBL/GenBank/DDBJ whole genome shotgun (WGS) entry which is preliminary data.</text>
</comment>
<dbReference type="RefSeq" id="WP_120180651.1">
    <property type="nucleotide sequence ID" value="NZ_MBTA01000003.1"/>
</dbReference>
<proteinExistence type="predicted"/>
<gene>
    <name evidence="1" type="ORF">BCY91_14100</name>
</gene>
<accession>A0A419S9Z5</accession>
<organism evidence="1 2">
    <name type="scientific">Pelobium manganitolerans</name>
    <dbReference type="NCBI Taxonomy" id="1842495"/>
    <lineage>
        <taxon>Bacteria</taxon>
        <taxon>Pseudomonadati</taxon>
        <taxon>Bacteroidota</taxon>
        <taxon>Sphingobacteriia</taxon>
        <taxon>Sphingobacteriales</taxon>
        <taxon>Sphingobacteriaceae</taxon>
        <taxon>Pelobium</taxon>
    </lineage>
</organism>
<evidence type="ECO:0000313" key="1">
    <source>
        <dbReference type="EMBL" id="RKD19005.1"/>
    </source>
</evidence>
<dbReference type="Proteomes" id="UP000283433">
    <property type="component" value="Unassembled WGS sequence"/>
</dbReference>
<reference evidence="1 2" key="1">
    <citation type="submission" date="2016-07" db="EMBL/GenBank/DDBJ databases">
        <title>Genome of Pelobium manganitolerans.</title>
        <authorList>
            <person name="Wu S."/>
            <person name="Wang G."/>
        </authorList>
    </citation>
    <scope>NUCLEOTIDE SEQUENCE [LARGE SCALE GENOMIC DNA]</scope>
    <source>
        <strain evidence="1 2">YS-25</strain>
    </source>
</reference>
<dbReference type="EMBL" id="MBTA01000003">
    <property type="protein sequence ID" value="RKD19005.1"/>
    <property type="molecule type" value="Genomic_DNA"/>
</dbReference>
<name>A0A419S9Z5_9SPHI</name>
<sequence length="144" mass="16205">MYISKIVKEIAEGNDQSFYHGPKSFQNLRDKKKGVVFPVCYLSMPVRGRGVKSKQGFSGAEKTIEILFAERSDFSADTEEGHIDIIERMDDAAHKFVNQLLHHAEINDVLEYDTVDVINMFDANLSGVILTATVKTKDLRPNCP</sequence>
<dbReference type="AlphaFoldDB" id="A0A419S9Z5"/>
<dbReference type="OrthoDB" id="1361930at2"/>
<protein>
    <submittedName>
        <fullName evidence="1">Uncharacterized protein</fullName>
    </submittedName>
</protein>
<evidence type="ECO:0000313" key="2">
    <source>
        <dbReference type="Proteomes" id="UP000283433"/>
    </source>
</evidence>
<keyword evidence="2" id="KW-1185">Reference proteome</keyword>